<evidence type="ECO:0000313" key="5">
    <source>
        <dbReference type="EMBL" id="PQJ15790.1"/>
    </source>
</evidence>
<dbReference type="Proteomes" id="UP000239366">
    <property type="component" value="Unassembled WGS sequence"/>
</dbReference>
<dbReference type="OrthoDB" id="9784774at2"/>
<gene>
    <name evidence="5" type="ORF">BST99_08675</name>
</gene>
<proteinExistence type="predicted"/>
<evidence type="ECO:0000256" key="3">
    <source>
        <dbReference type="PROSITE-ProRule" id="PRU00464"/>
    </source>
</evidence>
<feature type="active site" description="Tele-AMP-histidine intermediate" evidence="1">
    <location>
        <position position="102"/>
    </location>
</feature>
<reference evidence="6" key="1">
    <citation type="submission" date="2016-11" db="EMBL/GenBank/DDBJ databases">
        <title>Trade-off between light-utilization and light-protection in marine flavobacteria.</title>
        <authorList>
            <person name="Kumagai Y."/>
            <person name="Yoshizawa S."/>
            <person name="Kogure K."/>
        </authorList>
    </citation>
    <scope>NUCLEOTIDE SEQUENCE [LARGE SCALE GENOMIC DNA]</scope>
    <source>
        <strain evidence="6">SG-18</strain>
    </source>
</reference>
<dbReference type="AlphaFoldDB" id="A0A2S7T7A1"/>
<name>A0A2S7T7A1_9FLAO</name>
<dbReference type="PANTHER" id="PTHR46648:SF1">
    <property type="entry name" value="ADENOSINE 5'-MONOPHOSPHORAMIDASE HNT1"/>
    <property type="match status" value="1"/>
</dbReference>
<dbReference type="InterPro" id="IPR001310">
    <property type="entry name" value="Histidine_triad_HIT"/>
</dbReference>
<dbReference type="Gene3D" id="3.30.428.10">
    <property type="entry name" value="HIT-like"/>
    <property type="match status" value="1"/>
</dbReference>
<comment type="caution">
    <text evidence="5">The sequence shown here is derived from an EMBL/GenBank/DDBJ whole genome shotgun (WGS) entry which is preliminary data.</text>
</comment>
<dbReference type="RefSeq" id="WP_105001448.1">
    <property type="nucleotide sequence ID" value="NZ_MQVX01000001.1"/>
</dbReference>
<evidence type="ECO:0000256" key="1">
    <source>
        <dbReference type="PIRSR" id="PIRSR601310-1"/>
    </source>
</evidence>
<dbReference type="Pfam" id="PF01230">
    <property type="entry name" value="HIT"/>
    <property type="match status" value="1"/>
</dbReference>
<organism evidence="5 6">
    <name type="scientific">Aureicoccus marinus</name>
    <dbReference type="NCBI Taxonomy" id="754435"/>
    <lineage>
        <taxon>Bacteria</taxon>
        <taxon>Pseudomonadati</taxon>
        <taxon>Bacteroidota</taxon>
        <taxon>Flavobacteriia</taxon>
        <taxon>Flavobacteriales</taxon>
        <taxon>Flavobacteriaceae</taxon>
        <taxon>Aureicoccus</taxon>
    </lineage>
</organism>
<dbReference type="PROSITE" id="PS51084">
    <property type="entry name" value="HIT_2"/>
    <property type="match status" value="1"/>
</dbReference>
<dbReference type="InterPro" id="IPR036265">
    <property type="entry name" value="HIT-like_sf"/>
</dbReference>
<evidence type="ECO:0000259" key="4">
    <source>
        <dbReference type="PROSITE" id="PS51084"/>
    </source>
</evidence>
<dbReference type="SUPFAM" id="SSF54197">
    <property type="entry name" value="HIT-like"/>
    <property type="match status" value="1"/>
</dbReference>
<dbReference type="GO" id="GO:0003824">
    <property type="term" value="F:catalytic activity"/>
    <property type="evidence" value="ECO:0007669"/>
    <property type="project" value="InterPro"/>
</dbReference>
<sequence length="159" mass="18442">MSESRFSEIINGDRENEQIVFENNKFIVLTDRYRKTSVGSICLVIPKKHRQNLLELTESESKEIIPIINLISKSMQKAYKCNGIRVWTAVNKEAGQSIFHCHVHILPCKSIKDRLIANFPGIYDLKRLVTGKRELSKSLNYRLAEKLRIEINTYAQHNL</sequence>
<evidence type="ECO:0000313" key="6">
    <source>
        <dbReference type="Proteomes" id="UP000239366"/>
    </source>
</evidence>
<dbReference type="PANTHER" id="PTHR46648">
    <property type="entry name" value="HIT FAMILY PROTEIN 1"/>
    <property type="match status" value="1"/>
</dbReference>
<accession>A0A2S7T7A1</accession>
<feature type="short sequence motif" description="Histidine triad motif" evidence="2 3">
    <location>
        <begin position="100"/>
        <end position="104"/>
    </location>
</feature>
<dbReference type="InterPro" id="IPR011146">
    <property type="entry name" value="HIT-like"/>
</dbReference>
<dbReference type="GO" id="GO:0009117">
    <property type="term" value="P:nucleotide metabolic process"/>
    <property type="evidence" value="ECO:0007669"/>
    <property type="project" value="TreeGrafter"/>
</dbReference>
<keyword evidence="6" id="KW-1185">Reference proteome</keyword>
<feature type="domain" description="HIT" evidence="4">
    <location>
        <begin position="5"/>
        <end position="116"/>
    </location>
</feature>
<protein>
    <recommendedName>
        <fullName evidence="4">HIT domain-containing protein</fullName>
    </recommendedName>
</protein>
<dbReference type="EMBL" id="MQVX01000001">
    <property type="protein sequence ID" value="PQJ15790.1"/>
    <property type="molecule type" value="Genomic_DNA"/>
</dbReference>
<evidence type="ECO:0000256" key="2">
    <source>
        <dbReference type="PIRSR" id="PIRSR601310-3"/>
    </source>
</evidence>